<evidence type="ECO:0000259" key="5">
    <source>
        <dbReference type="SMART" id="SM00849"/>
    </source>
</evidence>
<keyword evidence="8" id="KW-1185">Reference proteome</keyword>
<reference evidence="7" key="1">
    <citation type="submission" date="2023-07" db="EMBL/GenBank/DDBJ databases">
        <authorList>
            <person name="Haufschild T."/>
            <person name="Kallscheuer N."/>
            <person name="Hammer J."/>
            <person name="Kohn T."/>
            <person name="Kabuu M."/>
            <person name="Jogler M."/>
            <person name="Wohfarth N."/>
            <person name="Heuer A."/>
            <person name="Rohde M."/>
            <person name="van Teeseling M.C.F."/>
            <person name="Jogler C."/>
        </authorList>
    </citation>
    <scope>NUCLEOTIDE SEQUENCE</scope>
    <source>
        <strain evidence="6">Strain 138</strain>
        <strain evidence="7">Strain 318</strain>
    </source>
</reference>
<evidence type="ECO:0000256" key="1">
    <source>
        <dbReference type="ARBA" id="ARBA00001947"/>
    </source>
</evidence>
<dbReference type="PANTHER" id="PTHR46233">
    <property type="entry name" value="HYDROXYACYLGLUTATHIONE HYDROLASE GLOC"/>
    <property type="match status" value="1"/>
</dbReference>
<dbReference type="Proteomes" id="UP001229955">
    <property type="component" value="Chromosome"/>
</dbReference>
<keyword evidence="2" id="KW-0479">Metal-binding</keyword>
<dbReference type="InterPro" id="IPR036866">
    <property type="entry name" value="RibonucZ/Hydroxyglut_hydro"/>
</dbReference>
<comment type="cofactor">
    <cofactor evidence="1">
        <name>Zn(2+)</name>
        <dbReference type="ChEBI" id="CHEBI:29105"/>
    </cofactor>
</comment>
<gene>
    <name evidence="6" type="ORF">Strain138_001855</name>
    <name evidence="7" type="ORF">Strain318_001854</name>
</gene>
<dbReference type="EMBL" id="CP130613">
    <property type="protein sequence ID" value="WKW15466.1"/>
    <property type="molecule type" value="Genomic_DNA"/>
</dbReference>
<dbReference type="GO" id="GO:0046872">
    <property type="term" value="F:metal ion binding"/>
    <property type="evidence" value="ECO:0007669"/>
    <property type="project" value="UniProtKB-KW"/>
</dbReference>
<sequence length="214" mass="23240">MRVHALTVGAFQENTWFLHDESAREVVVIDPGAEPRRLAAEIERMDARLSAIWITHGHLDHIGGVAGLKTLWPEVPVYAHPLDAPLWEHAPRIAAGYGLPFEAPAPPDRALAEGDILEFGGERFAVWHLPGHAPGHVAFVSETLCFSGDVLFAGSVGRVDLPLCDAAALERSLERLLTLEDGVIVHPGHGPRTTIGQERVSNPFMNGTARLRKG</sequence>
<evidence type="ECO:0000313" key="6">
    <source>
        <dbReference type="EMBL" id="WKW12559.1"/>
    </source>
</evidence>
<name>A0AA49K0K3_9BACT</name>
<keyword evidence="4" id="KW-0862">Zinc</keyword>
<dbReference type="SUPFAM" id="SSF56281">
    <property type="entry name" value="Metallo-hydrolase/oxidoreductase"/>
    <property type="match status" value="1"/>
</dbReference>
<dbReference type="EMBL" id="CP130612">
    <property type="protein sequence ID" value="WKW12559.1"/>
    <property type="molecule type" value="Genomic_DNA"/>
</dbReference>
<feature type="domain" description="Metallo-beta-lactamase" evidence="5">
    <location>
        <begin position="12"/>
        <end position="189"/>
    </location>
</feature>
<dbReference type="KEGG" id="pspc:Strain318_001854"/>
<dbReference type="Gene3D" id="3.60.15.10">
    <property type="entry name" value="Ribonuclease Z/Hydroxyacylglutathione hydrolase-like"/>
    <property type="match status" value="1"/>
</dbReference>
<dbReference type="Pfam" id="PF00753">
    <property type="entry name" value="Lactamase_B"/>
    <property type="match status" value="1"/>
</dbReference>
<dbReference type="InterPro" id="IPR001279">
    <property type="entry name" value="Metallo-B-lactamas"/>
</dbReference>
<dbReference type="PANTHER" id="PTHR46233:SF3">
    <property type="entry name" value="HYDROXYACYLGLUTATHIONE HYDROLASE GLOC"/>
    <property type="match status" value="1"/>
</dbReference>
<evidence type="ECO:0000256" key="4">
    <source>
        <dbReference type="ARBA" id="ARBA00022833"/>
    </source>
</evidence>
<dbReference type="GO" id="GO:0016787">
    <property type="term" value="F:hydrolase activity"/>
    <property type="evidence" value="ECO:0007669"/>
    <property type="project" value="UniProtKB-KW"/>
</dbReference>
<evidence type="ECO:0000256" key="3">
    <source>
        <dbReference type="ARBA" id="ARBA00022801"/>
    </source>
</evidence>
<keyword evidence="3" id="KW-0378">Hydrolase</keyword>
<dbReference type="AlphaFoldDB" id="A0AA49K0K3"/>
<evidence type="ECO:0000313" key="7">
    <source>
        <dbReference type="EMBL" id="WKW15466.1"/>
    </source>
</evidence>
<accession>A0AA49K0K3</accession>
<evidence type="ECO:0000313" key="8">
    <source>
        <dbReference type="Proteomes" id="UP001229955"/>
    </source>
</evidence>
<dbReference type="SMART" id="SM00849">
    <property type="entry name" value="Lactamase_B"/>
    <property type="match status" value="1"/>
</dbReference>
<organism evidence="7 8">
    <name type="scientific">Pseudogemmatithrix spongiicola</name>
    <dbReference type="NCBI Taxonomy" id="3062599"/>
    <lineage>
        <taxon>Bacteria</taxon>
        <taxon>Pseudomonadati</taxon>
        <taxon>Gemmatimonadota</taxon>
        <taxon>Gemmatimonadia</taxon>
        <taxon>Gemmatimonadales</taxon>
        <taxon>Gemmatimonadaceae</taxon>
        <taxon>Pseudogemmatithrix</taxon>
    </lineage>
</organism>
<protein>
    <submittedName>
        <fullName evidence="7">MBL fold metallo-hydrolase</fullName>
    </submittedName>
</protein>
<dbReference type="InterPro" id="IPR051453">
    <property type="entry name" value="MBL_Glyoxalase_II"/>
</dbReference>
<accession>A0AA49JVA3</accession>
<proteinExistence type="predicted"/>
<dbReference type="RefSeq" id="WP_367885438.1">
    <property type="nucleotide sequence ID" value="NZ_CP130612.1"/>
</dbReference>
<evidence type="ECO:0000256" key="2">
    <source>
        <dbReference type="ARBA" id="ARBA00022723"/>
    </source>
</evidence>